<evidence type="ECO:0000313" key="2">
    <source>
        <dbReference type="EMBL" id="GAA4690961.1"/>
    </source>
</evidence>
<comment type="caution">
    <text evidence="2">The sequence shown here is derived from an EMBL/GenBank/DDBJ whole genome shotgun (WGS) entry which is preliminary data.</text>
</comment>
<organism evidence="2 3">
    <name type="scientific">Pseudonocardia yuanmonensis</name>
    <dbReference type="NCBI Taxonomy" id="1095914"/>
    <lineage>
        <taxon>Bacteria</taxon>
        <taxon>Bacillati</taxon>
        <taxon>Actinomycetota</taxon>
        <taxon>Actinomycetes</taxon>
        <taxon>Pseudonocardiales</taxon>
        <taxon>Pseudonocardiaceae</taxon>
        <taxon>Pseudonocardia</taxon>
    </lineage>
</organism>
<name>A0ABP8WM83_9PSEU</name>
<dbReference type="SUPFAM" id="SSF51604">
    <property type="entry name" value="Enolase C-terminal domain-like"/>
    <property type="match status" value="1"/>
</dbReference>
<dbReference type="InterPro" id="IPR029065">
    <property type="entry name" value="Enolase_C-like"/>
</dbReference>
<evidence type="ECO:0000313" key="3">
    <source>
        <dbReference type="Proteomes" id="UP001500325"/>
    </source>
</evidence>
<protein>
    <recommendedName>
        <fullName evidence="1">Enolase C-terminal domain-containing protein</fullName>
    </recommendedName>
</protein>
<dbReference type="PANTHER" id="PTHR48080">
    <property type="entry name" value="D-GALACTONATE DEHYDRATASE-RELATED"/>
    <property type="match status" value="1"/>
</dbReference>
<accession>A0ABP8WM83</accession>
<reference evidence="3" key="1">
    <citation type="journal article" date="2019" name="Int. J. Syst. Evol. Microbiol.">
        <title>The Global Catalogue of Microorganisms (GCM) 10K type strain sequencing project: providing services to taxonomists for standard genome sequencing and annotation.</title>
        <authorList>
            <consortium name="The Broad Institute Genomics Platform"/>
            <consortium name="The Broad Institute Genome Sequencing Center for Infectious Disease"/>
            <person name="Wu L."/>
            <person name="Ma J."/>
        </authorList>
    </citation>
    <scope>NUCLEOTIDE SEQUENCE [LARGE SCALE GENOMIC DNA]</scope>
    <source>
        <strain evidence="3">JCM 18055</strain>
    </source>
</reference>
<sequence length="111" mass="12033">MLERMGVGWLEEPFPAHDHRSYRVAAAGTSVPLACGENVYTRFEFERVLADGAVSVLQPDLPKAGGVTEVMRVASLASAWRIPIHPHTSMSALNMAATVHLLCAVDGPCYR</sequence>
<dbReference type="Proteomes" id="UP001500325">
    <property type="component" value="Unassembled WGS sequence"/>
</dbReference>
<keyword evidence="3" id="KW-1185">Reference proteome</keyword>
<dbReference type="InterPro" id="IPR036849">
    <property type="entry name" value="Enolase-like_C_sf"/>
</dbReference>
<dbReference type="Pfam" id="PF13378">
    <property type="entry name" value="MR_MLE_C"/>
    <property type="match status" value="1"/>
</dbReference>
<dbReference type="PANTHER" id="PTHR48080:SF2">
    <property type="entry name" value="D-GALACTONATE DEHYDRATASE"/>
    <property type="match status" value="1"/>
</dbReference>
<feature type="domain" description="Enolase C-terminal" evidence="1">
    <location>
        <begin position="2"/>
        <end position="107"/>
    </location>
</feature>
<gene>
    <name evidence="2" type="ORF">GCM10023215_29720</name>
</gene>
<dbReference type="Gene3D" id="3.20.20.120">
    <property type="entry name" value="Enolase-like C-terminal domain"/>
    <property type="match status" value="1"/>
</dbReference>
<evidence type="ECO:0000259" key="1">
    <source>
        <dbReference type="Pfam" id="PF13378"/>
    </source>
</evidence>
<dbReference type="EMBL" id="BAABIC010000009">
    <property type="protein sequence ID" value="GAA4690961.1"/>
    <property type="molecule type" value="Genomic_DNA"/>
</dbReference>
<dbReference type="InterPro" id="IPR034593">
    <property type="entry name" value="DgoD-like"/>
</dbReference>
<proteinExistence type="predicted"/>